<evidence type="ECO:0000313" key="25">
    <source>
        <dbReference type="EMBL" id="HIV98299.1"/>
    </source>
</evidence>
<comment type="pathway">
    <text evidence="4">Lipid metabolism.</text>
</comment>
<keyword evidence="8" id="KW-1003">Cell membrane</keyword>
<evidence type="ECO:0000256" key="24">
    <source>
        <dbReference type="SAM" id="Phobius"/>
    </source>
</evidence>
<dbReference type="GO" id="GO:0004605">
    <property type="term" value="F:phosphatidate cytidylyltransferase activity"/>
    <property type="evidence" value="ECO:0007669"/>
    <property type="project" value="UniProtKB-EC"/>
</dbReference>
<dbReference type="Pfam" id="PF01148">
    <property type="entry name" value="CTP_transf_1"/>
    <property type="match status" value="1"/>
</dbReference>
<evidence type="ECO:0000256" key="2">
    <source>
        <dbReference type="ARBA" id="ARBA00004651"/>
    </source>
</evidence>
<evidence type="ECO:0000256" key="22">
    <source>
        <dbReference type="ARBA" id="ARBA00032743"/>
    </source>
</evidence>
<evidence type="ECO:0000256" key="23">
    <source>
        <dbReference type="ARBA" id="ARBA00033406"/>
    </source>
</evidence>
<dbReference type="PANTHER" id="PTHR46382:SF1">
    <property type="entry name" value="PHOSPHATIDATE CYTIDYLYLTRANSFERASE"/>
    <property type="match status" value="1"/>
</dbReference>
<evidence type="ECO:0000256" key="12">
    <source>
        <dbReference type="ARBA" id="ARBA00022695"/>
    </source>
</evidence>
<evidence type="ECO:0000256" key="21">
    <source>
        <dbReference type="ARBA" id="ARBA00032396"/>
    </source>
</evidence>
<evidence type="ECO:0000256" key="20">
    <source>
        <dbReference type="ARBA" id="ARBA00032253"/>
    </source>
</evidence>
<dbReference type="GO" id="GO:0005886">
    <property type="term" value="C:plasma membrane"/>
    <property type="evidence" value="ECO:0007669"/>
    <property type="project" value="UniProtKB-SubCell"/>
</dbReference>
<keyword evidence="15 24" id="KW-0472">Membrane</keyword>
<evidence type="ECO:0000256" key="6">
    <source>
        <dbReference type="ARBA" id="ARBA00012487"/>
    </source>
</evidence>
<keyword evidence="10" id="KW-0808">Transferase</keyword>
<gene>
    <name evidence="25" type="ORF">IAB12_00780</name>
</gene>
<dbReference type="EC" id="2.7.7.41" evidence="6"/>
<evidence type="ECO:0000256" key="1">
    <source>
        <dbReference type="ARBA" id="ARBA00001698"/>
    </source>
</evidence>
<feature type="transmembrane region" description="Helical" evidence="24">
    <location>
        <begin position="115"/>
        <end position="136"/>
    </location>
</feature>
<evidence type="ECO:0000256" key="5">
    <source>
        <dbReference type="ARBA" id="ARBA00010185"/>
    </source>
</evidence>
<evidence type="ECO:0000256" key="17">
    <source>
        <dbReference type="ARBA" id="ARBA00023264"/>
    </source>
</evidence>
<dbReference type="Proteomes" id="UP000823936">
    <property type="component" value="Unassembled WGS sequence"/>
</dbReference>
<evidence type="ECO:0000256" key="18">
    <source>
        <dbReference type="ARBA" id="ARBA00029893"/>
    </source>
</evidence>
<dbReference type="EMBL" id="DXHU01000005">
    <property type="protein sequence ID" value="HIV98299.1"/>
    <property type="molecule type" value="Genomic_DNA"/>
</dbReference>
<evidence type="ECO:0000256" key="14">
    <source>
        <dbReference type="ARBA" id="ARBA00023098"/>
    </source>
</evidence>
<evidence type="ECO:0000256" key="9">
    <source>
        <dbReference type="ARBA" id="ARBA00022516"/>
    </source>
</evidence>
<evidence type="ECO:0000256" key="3">
    <source>
        <dbReference type="ARBA" id="ARBA00005119"/>
    </source>
</evidence>
<dbReference type="PANTHER" id="PTHR46382">
    <property type="entry name" value="PHOSPHATIDATE CYTIDYLYLTRANSFERASE"/>
    <property type="match status" value="1"/>
</dbReference>
<evidence type="ECO:0000256" key="8">
    <source>
        <dbReference type="ARBA" id="ARBA00022475"/>
    </source>
</evidence>
<evidence type="ECO:0000256" key="11">
    <source>
        <dbReference type="ARBA" id="ARBA00022692"/>
    </source>
</evidence>
<evidence type="ECO:0000256" key="10">
    <source>
        <dbReference type="ARBA" id="ARBA00022679"/>
    </source>
</evidence>
<proteinExistence type="inferred from homology"/>
<evidence type="ECO:0000256" key="15">
    <source>
        <dbReference type="ARBA" id="ARBA00023136"/>
    </source>
</evidence>
<protein>
    <recommendedName>
        <fullName evidence="7">Phosphatidate cytidylyltransferase</fullName>
        <ecNumber evidence="6">2.7.7.41</ecNumber>
    </recommendedName>
    <alternativeName>
        <fullName evidence="20">CDP-DAG synthase</fullName>
    </alternativeName>
    <alternativeName>
        <fullName evidence="22">CDP-DG synthase</fullName>
    </alternativeName>
    <alternativeName>
        <fullName evidence="18">CDP-diacylglycerol synthase</fullName>
    </alternativeName>
    <alternativeName>
        <fullName evidence="21">CDP-diglyceride pyrophosphorylase</fullName>
    </alternativeName>
    <alternativeName>
        <fullName evidence="23">CDP-diglyceride synthase</fullName>
    </alternativeName>
    <alternativeName>
        <fullName evidence="19">CTP:phosphatidate cytidylyltransferase</fullName>
    </alternativeName>
</protein>
<feature type="transmembrane region" description="Helical" evidence="24">
    <location>
        <begin position="252"/>
        <end position="275"/>
    </location>
</feature>
<keyword evidence="17" id="KW-1208">Phospholipid metabolism</keyword>
<feature type="transmembrane region" description="Helical" evidence="24">
    <location>
        <begin position="31"/>
        <end position="49"/>
    </location>
</feature>
<evidence type="ECO:0000256" key="13">
    <source>
        <dbReference type="ARBA" id="ARBA00022989"/>
    </source>
</evidence>
<sequence length="276" mass="30151">MTSTVKRVLTTVIGLPLIFTLVFFLPQYNHLALFIFIILMIAGGTYEMYTMLKKKSSPSPFMFLAPVFPIIQFFSGVENTEFSFYLFIFLSMLVLAVEVFRGAKDNFDSALSQGAYTVLGLFYPGLLSIFFVDILFLENATAYILFFLVLVFGSDTFAYLIGMALGKNNSGFVKVSPKKSIAGFVGGLVFPALFGILAPVLFPSMFLFTKVQGLFIGLATAIFAEIGDLIESAIKRSAGVKDSGFIIPGRGGILDSIDSILVATAPFIILVNLFIL</sequence>
<keyword evidence="11 24" id="KW-0812">Transmembrane</keyword>
<name>A0A9D1PRK8_9SPIO</name>
<comment type="pathway">
    <text evidence="3">Phospholipid metabolism; CDP-diacylglycerol biosynthesis; CDP-diacylglycerol from sn-glycerol 3-phosphate: step 3/3.</text>
</comment>
<accession>A0A9D1PRK8</accession>
<keyword evidence="13 24" id="KW-1133">Transmembrane helix</keyword>
<keyword evidence="12 25" id="KW-0548">Nucleotidyltransferase</keyword>
<evidence type="ECO:0000256" key="4">
    <source>
        <dbReference type="ARBA" id="ARBA00005189"/>
    </source>
</evidence>
<comment type="subcellular location">
    <subcellularLocation>
        <location evidence="2">Cell membrane</location>
        <topology evidence="2">Multi-pass membrane protein</topology>
    </subcellularLocation>
</comment>
<comment type="similarity">
    <text evidence="5">Belongs to the CDS family.</text>
</comment>
<keyword evidence="16" id="KW-0594">Phospholipid biosynthesis</keyword>
<feature type="transmembrane region" description="Helical" evidence="24">
    <location>
        <begin position="142"/>
        <end position="161"/>
    </location>
</feature>
<dbReference type="GO" id="GO:0016024">
    <property type="term" value="P:CDP-diacylglycerol biosynthetic process"/>
    <property type="evidence" value="ECO:0007669"/>
    <property type="project" value="TreeGrafter"/>
</dbReference>
<evidence type="ECO:0000256" key="19">
    <source>
        <dbReference type="ARBA" id="ARBA00031825"/>
    </source>
</evidence>
<organism evidence="25 26">
    <name type="scientific">Candidatus Ornithospirochaeta avicola</name>
    <dbReference type="NCBI Taxonomy" id="2840896"/>
    <lineage>
        <taxon>Bacteria</taxon>
        <taxon>Pseudomonadati</taxon>
        <taxon>Spirochaetota</taxon>
        <taxon>Spirochaetia</taxon>
        <taxon>Spirochaetales</taxon>
        <taxon>Spirochaetaceae</taxon>
        <taxon>Spirochaetaceae incertae sedis</taxon>
        <taxon>Candidatus Ornithospirochaeta</taxon>
    </lineage>
</organism>
<reference evidence="25" key="2">
    <citation type="submission" date="2021-04" db="EMBL/GenBank/DDBJ databases">
        <authorList>
            <person name="Gilroy R."/>
        </authorList>
    </citation>
    <scope>NUCLEOTIDE SEQUENCE</scope>
    <source>
        <strain evidence="25">Gambia11-129</strain>
    </source>
</reference>
<keyword evidence="9" id="KW-0444">Lipid biosynthesis</keyword>
<dbReference type="AlphaFoldDB" id="A0A9D1PRK8"/>
<feature type="transmembrane region" description="Helical" evidence="24">
    <location>
        <begin position="181"/>
        <end position="202"/>
    </location>
</feature>
<reference evidence="25" key="1">
    <citation type="journal article" date="2021" name="PeerJ">
        <title>Extensive microbial diversity within the chicken gut microbiome revealed by metagenomics and culture.</title>
        <authorList>
            <person name="Gilroy R."/>
            <person name="Ravi A."/>
            <person name="Getino M."/>
            <person name="Pursley I."/>
            <person name="Horton D.L."/>
            <person name="Alikhan N.F."/>
            <person name="Baker D."/>
            <person name="Gharbi K."/>
            <person name="Hall N."/>
            <person name="Watson M."/>
            <person name="Adriaenssens E.M."/>
            <person name="Foster-Nyarko E."/>
            <person name="Jarju S."/>
            <person name="Secka A."/>
            <person name="Antonio M."/>
            <person name="Oren A."/>
            <person name="Chaudhuri R.R."/>
            <person name="La Ragione R."/>
            <person name="Hildebrand F."/>
            <person name="Pallen M.J."/>
        </authorList>
    </citation>
    <scope>NUCLEOTIDE SEQUENCE</scope>
    <source>
        <strain evidence="25">Gambia11-129</strain>
    </source>
</reference>
<feature type="transmembrane region" description="Helical" evidence="24">
    <location>
        <begin position="61"/>
        <end position="77"/>
    </location>
</feature>
<feature type="transmembrane region" description="Helical" evidence="24">
    <location>
        <begin position="214"/>
        <end position="231"/>
    </location>
</feature>
<comment type="caution">
    <text evidence="25">The sequence shown here is derived from an EMBL/GenBank/DDBJ whole genome shotgun (WGS) entry which is preliminary data.</text>
</comment>
<evidence type="ECO:0000256" key="7">
    <source>
        <dbReference type="ARBA" id="ARBA00019373"/>
    </source>
</evidence>
<evidence type="ECO:0000313" key="26">
    <source>
        <dbReference type="Proteomes" id="UP000823936"/>
    </source>
</evidence>
<comment type="catalytic activity">
    <reaction evidence="1">
        <text>a 1,2-diacyl-sn-glycero-3-phosphate + CTP + H(+) = a CDP-1,2-diacyl-sn-glycerol + diphosphate</text>
        <dbReference type="Rhea" id="RHEA:16229"/>
        <dbReference type="ChEBI" id="CHEBI:15378"/>
        <dbReference type="ChEBI" id="CHEBI:33019"/>
        <dbReference type="ChEBI" id="CHEBI:37563"/>
        <dbReference type="ChEBI" id="CHEBI:58332"/>
        <dbReference type="ChEBI" id="CHEBI:58608"/>
        <dbReference type="EC" id="2.7.7.41"/>
    </reaction>
</comment>
<evidence type="ECO:0000256" key="16">
    <source>
        <dbReference type="ARBA" id="ARBA00023209"/>
    </source>
</evidence>
<feature type="transmembrane region" description="Helical" evidence="24">
    <location>
        <begin position="83"/>
        <end position="103"/>
    </location>
</feature>
<keyword evidence="14" id="KW-0443">Lipid metabolism</keyword>